<accession>A0A136PV39</accession>
<dbReference type="NCBIfam" id="NF033545">
    <property type="entry name" value="transpos_IS630"/>
    <property type="match status" value="1"/>
</dbReference>
<evidence type="ECO:0000256" key="1">
    <source>
        <dbReference type="SAM" id="MobiDB-lite"/>
    </source>
</evidence>
<dbReference type="SUPFAM" id="SSF46689">
    <property type="entry name" value="Homeodomain-like"/>
    <property type="match status" value="1"/>
</dbReference>
<dbReference type="EMBL" id="LRQV01000022">
    <property type="protein sequence ID" value="KXK62275.1"/>
    <property type="molecule type" value="Genomic_DNA"/>
</dbReference>
<evidence type="ECO:0000313" key="3">
    <source>
        <dbReference type="Proteomes" id="UP000070620"/>
    </source>
</evidence>
<keyword evidence="3" id="KW-1185">Reference proteome</keyword>
<sequence>MTLSDEERAQLGRGARAASSTQAYALRCRIVLACADGATNAEVAARFGVSPPTVGKWRSRFVAHRMSGLADAPRTGRPTTVGQDRVRQVVTATLDAPPDRTRRWSRAAMAAHSGLSASTVGRIWRRFDLRPHLQDGLRLATDLRFVARVVDVVGIYEHLPERAVVLCTDENRPAAAPAPAPPGGPDPCLPSPDTTDPPAPPDVVGAAGAGEPDRRARGCAYRRFLRAVDRAVPADLDVHVISDNVALHDTAPVRAWLARHPRFHVHFTPAGPTWRDQAAQWVARFGGTVPALAPEPTPPGPAATDPGAPVAGAGHPECLAWVKAAEAVRDALDRHLERTCGVAAPAGRQAAER</sequence>
<organism evidence="2 3">
    <name type="scientific">Micromonospora rosaria</name>
    <dbReference type="NCBI Taxonomy" id="47874"/>
    <lineage>
        <taxon>Bacteria</taxon>
        <taxon>Bacillati</taxon>
        <taxon>Actinomycetota</taxon>
        <taxon>Actinomycetes</taxon>
        <taxon>Micromonosporales</taxon>
        <taxon>Micromonosporaceae</taxon>
        <taxon>Micromonospora</taxon>
    </lineage>
</organism>
<protein>
    <recommendedName>
        <fullName evidence="4">DDE endonuclease</fullName>
    </recommendedName>
</protein>
<dbReference type="InterPro" id="IPR047655">
    <property type="entry name" value="Transpos_IS630-like"/>
</dbReference>
<dbReference type="Proteomes" id="UP000070620">
    <property type="component" value="Unassembled WGS sequence"/>
</dbReference>
<feature type="compositionally biased region" description="Pro residues" evidence="1">
    <location>
        <begin position="176"/>
        <end position="201"/>
    </location>
</feature>
<dbReference type="AlphaFoldDB" id="A0A136PV39"/>
<name>A0A136PV39_9ACTN</name>
<gene>
    <name evidence="2" type="ORF">AWW66_09030</name>
</gene>
<feature type="region of interest" description="Disordered" evidence="1">
    <location>
        <begin position="173"/>
        <end position="213"/>
    </location>
</feature>
<dbReference type="InterPro" id="IPR009057">
    <property type="entry name" value="Homeodomain-like_sf"/>
</dbReference>
<reference evidence="2 3" key="1">
    <citation type="submission" date="2016-01" db="EMBL/GenBank/DDBJ databases">
        <title>Whole genome sequence and analysis of Micromonospora rosaria DSM 803, which can produce antibacterial substance rosamicin.</title>
        <authorList>
            <person name="Yang H."/>
            <person name="He X."/>
            <person name="Zhu D."/>
        </authorList>
    </citation>
    <scope>NUCLEOTIDE SEQUENCE [LARGE SCALE GENOMIC DNA]</scope>
    <source>
        <strain evidence="2 3">DSM 803</strain>
    </source>
</reference>
<evidence type="ECO:0000313" key="2">
    <source>
        <dbReference type="EMBL" id="KXK62275.1"/>
    </source>
</evidence>
<dbReference type="Pfam" id="PF13565">
    <property type="entry name" value="HTH_32"/>
    <property type="match status" value="1"/>
</dbReference>
<evidence type="ECO:0008006" key="4">
    <source>
        <dbReference type="Google" id="ProtNLM"/>
    </source>
</evidence>
<comment type="caution">
    <text evidence="2">The sequence shown here is derived from an EMBL/GenBank/DDBJ whole genome shotgun (WGS) entry which is preliminary data.</text>
</comment>
<proteinExistence type="predicted"/>